<dbReference type="Proteomes" id="UP000230069">
    <property type="component" value="Unassembled WGS sequence"/>
</dbReference>
<evidence type="ECO:0000313" key="3">
    <source>
        <dbReference type="EMBL" id="PIA45869.1"/>
    </source>
</evidence>
<evidence type="ECO:0000256" key="1">
    <source>
        <dbReference type="SAM" id="MobiDB-lite"/>
    </source>
</evidence>
<feature type="region of interest" description="Disordered" evidence="1">
    <location>
        <begin position="56"/>
        <end position="82"/>
    </location>
</feature>
<protein>
    <submittedName>
        <fullName evidence="3">Uncharacterized protein</fullName>
    </submittedName>
</protein>
<feature type="transmembrane region" description="Helical" evidence="2">
    <location>
        <begin position="32"/>
        <end position="50"/>
    </location>
</feature>
<accession>A0A2G5DQU6</accession>
<dbReference type="PANTHER" id="PTHR35990">
    <property type="entry name" value="GAG1AT PROTEIN"/>
    <property type="match status" value="1"/>
</dbReference>
<proteinExistence type="predicted"/>
<keyword evidence="2" id="KW-1133">Transmembrane helix</keyword>
<name>A0A2G5DQU6_AQUCA</name>
<keyword evidence="4" id="KW-1185">Reference proteome</keyword>
<gene>
    <name evidence="3" type="ORF">AQUCO_01600250v1</name>
</gene>
<reference evidence="3 4" key="1">
    <citation type="submission" date="2017-09" db="EMBL/GenBank/DDBJ databases">
        <title>WGS assembly of Aquilegia coerulea Goldsmith.</title>
        <authorList>
            <person name="Hodges S."/>
            <person name="Kramer E."/>
            <person name="Nordborg M."/>
            <person name="Tomkins J."/>
            <person name="Borevitz J."/>
            <person name="Derieg N."/>
            <person name="Yan J."/>
            <person name="Mihaltcheva S."/>
            <person name="Hayes R.D."/>
            <person name="Rokhsar D."/>
        </authorList>
    </citation>
    <scope>NUCLEOTIDE SEQUENCE [LARGE SCALE GENOMIC DNA]</scope>
    <source>
        <strain evidence="4">cv. Goldsmith</strain>
    </source>
</reference>
<dbReference type="STRING" id="218851.A0A2G5DQU6"/>
<keyword evidence="2" id="KW-0812">Transmembrane</keyword>
<evidence type="ECO:0000256" key="2">
    <source>
        <dbReference type="SAM" id="Phobius"/>
    </source>
</evidence>
<dbReference type="EMBL" id="KZ305033">
    <property type="protein sequence ID" value="PIA45869.1"/>
    <property type="molecule type" value="Genomic_DNA"/>
</dbReference>
<dbReference type="PANTHER" id="PTHR35990:SF1">
    <property type="entry name" value="GAG1AT PROTEIN"/>
    <property type="match status" value="1"/>
</dbReference>
<keyword evidence="2" id="KW-0472">Membrane</keyword>
<sequence>MENGKSEIAGGGGLGFRSRMERYLYSGEKKHVFVGIVLIGAICAVPWSLMNRGSKHQSHQDYLEKADKARNARLSSSSSSSK</sequence>
<dbReference type="OrthoDB" id="1881135at2759"/>
<feature type="compositionally biased region" description="Basic and acidic residues" evidence="1">
    <location>
        <begin position="58"/>
        <end position="70"/>
    </location>
</feature>
<dbReference type="AlphaFoldDB" id="A0A2G5DQU6"/>
<evidence type="ECO:0000313" key="4">
    <source>
        <dbReference type="Proteomes" id="UP000230069"/>
    </source>
</evidence>
<dbReference type="InParanoid" id="A0A2G5DQU6"/>
<dbReference type="FunCoup" id="A0A2G5DQU6">
    <property type="interactions" value="308"/>
</dbReference>
<organism evidence="3 4">
    <name type="scientific">Aquilegia coerulea</name>
    <name type="common">Rocky mountain columbine</name>
    <dbReference type="NCBI Taxonomy" id="218851"/>
    <lineage>
        <taxon>Eukaryota</taxon>
        <taxon>Viridiplantae</taxon>
        <taxon>Streptophyta</taxon>
        <taxon>Embryophyta</taxon>
        <taxon>Tracheophyta</taxon>
        <taxon>Spermatophyta</taxon>
        <taxon>Magnoliopsida</taxon>
        <taxon>Ranunculales</taxon>
        <taxon>Ranunculaceae</taxon>
        <taxon>Thalictroideae</taxon>
        <taxon>Aquilegia</taxon>
    </lineage>
</organism>